<evidence type="ECO:0000256" key="1">
    <source>
        <dbReference type="SAM" id="SignalP"/>
    </source>
</evidence>
<dbReference type="RefSeq" id="WP_168049769.1">
    <property type="nucleotide sequence ID" value="NZ_JAATJR010000003.1"/>
</dbReference>
<dbReference type="EMBL" id="JAAVTX010000003">
    <property type="protein sequence ID" value="NKE45319.1"/>
    <property type="molecule type" value="Genomic_DNA"/>
</dbReference>
<gene>
    <name evidence="2" type="ORF">HB662_11075</name>
</gene>
<evidence type="ECO:0000313" key="3">
    <source>
        <dbReference type="Proteomes" id="UP000765160"/>
    </source>
</evidence>
<comment type="caution">
    <text evidence="2">The sequence shown here is derived from an EMBL/GenBank/DDBJ whole genome shotgun (WGS) entry which is preliminary data.</text>
</comment>
<reference evidence="2 3" key="1">
    <citation type="submission" date="2020-03" db="EMBL/GenBank/DDBJ databases">
        <title>Roseomonas selenitidurans sp. nov. isolated from soil.</title>
        <authorList>
            <person name="Liu H."/>
        </authorList>
    </citation>
    <scope>NUCLEOTIDE SEQUENCE [LARGE SCALE GENOMIC DNA]</scope>
    <source>
        <strain evidence="2 3">JCM 15073</strain>
    </source>
</reference>
<keyword evidence="3" id="KW-1185">Reference proteome</keyword>
<accession>A0ABX1EZ35</accession>
<name>A0ABX1EZ35_9PROT</name>
<sequence>MPRFHFTAAAVAALALCFGAPALADDLYPRTTGSGENIEIDYGPAGQGNLVGGGRVAVSGSGENVQLRHLDTAFAQAPRQGQVPFTIGSGEGSATVWVPAGIERSRLALIGSDGSVPGATDRPFLAATPSRVPGRG</sequence>
<protein>
    <submittedName>
        <fullName evidence="2">Uncharacterized protein</fullName>
    </submittedName>
</protein>
<evidence type="ECO:0000313" key="2">
    <source>
        <dbReference type="EMBL" id="NKE45319.1"/>
    </source>
</evidence>
<dbReference type="Proteomes" id="UP000765160">
    <property type="component" value="Unassembled WGS sequence"/>
</dbReference>
<organism evidence="2 3">
    <name type="scientific">Falsiroseomonas frigidaquae</name>
    <dbReference type="NCBI Taxonomy" id="487318"/>
    <lineage>
        <taxon>Bacteria</taxon>
        <taxon>Pseudomonadati</taxon>
        <taxon>Pseudomonadota</taxon>
        <taxon>Alphaproteobacteria</taxon>
        <taxon>Acetobacterales</taxon>
        <taxon>Roseomonadaceae</taxon>
        <taxon>Falsiroseomonas</taxon>
    </lineage>
</organism>
<feature type="chain" id="PRO_5045460970" evidence="1">
    <location>
        <begin position="25"/>
        <end position="136"/>
    </location>
</feature>
<proteinExistence type="predicted"/>
<keyword evidence="1" id="KW-0732">Signal</keyword>
<feature type="signal peptide" evidence="1">
    <location>
        <begin position="1"/>
        <end position="24"/>
    </location>
</feature>